<keyword evidence="2" id="KW-1185">Reference proteome</keyword>
<evidence type="ECO:0000313" key="1">
    <source>
        <dbReference type="EMBL" id="KAJ1169585.1"/>
    </source>
</evidence>
<feature type="non-terminal residue" evidence="1">
    <location>
        <position position="74"/>
    </location>
</feature>
<name>A0AAV7SZB3_PLEWA</name>
<feature type="non-terminal residue" evidence="1">
    <location>
        <position position="1"/>
    </location>
</feature>
<dbReference type="AlphaFoldDB" id="A0AAV7SZB3"/>
<protein>
    <submittedName>
        <fullName evidence="1">Uncharacterized protein</fullName>
    </submittedName>
</protein>
<evidence type="ECO:0000313" key="2">
    <source>
        <dbReference type="Proteomes" id="UP001066276"/>
    </source>
</evidence>
<organism evidence="1 2">
    <name type="scientific">Pleurodeles waltl</name>
    <name type="common">Iberian ribbed newt</name>
    <dbReference type="NCBI Taxonomy" id="8319"/>
    <lineage>
        <taxon>Eukaryota</taxon>
        <taxon>Metazoa</taxon>
        <taxon>Chordata</taxon>
        <taxon>Craniata</taxon>
        <taxon>Vertebrata</taxon>
        <taxon>Euteleostomi</taxon>
        <taxon>Amphibia</taxon>
        <taxon>Batrachia</taxon>
        <taxon>Caudata</taxon>
        <taxon>Salamandroidea</taxon>
        <taxon>Salamandridae</taxon>
        <taxon>Pleurodelinae</taxon>
        <taxon>Pleurodeles</taxon>
    </lineage>
</organism>
<dbReference type="Proteomes" id="UP001066276">
    <property type="component" value="Chromosome 4_1"/>
</dbReference>
<dbReference type="EMBL" id="JANPWB010000007">
    <property type="protein sequence ID" value="KAJ1169585.1"/>
    <property type="molecule type" value="Genomic_DNA"/>
</dbReference>
<accession>A0AAV7SZB3</accession>
<proteinExistence type="predicted"/>
<sequence>ALICPVMERQGSRMMLRFQAWFAGPRAVGHQESPHTVLLGPKMMMISVLLEISVRWLVVIQLAVSRRAACRLVL</sequence>
<reference evidence="1" key="1">
    <citation type="journal article" date="2022" name="bioRxiv">
        <title>Sequencing and chromosome-scale assembly of the giantPleurodeles waltlgenome.</title>
        <authorList>
            <person name="Brown T."/>
            <person name="Elewa A."/>
            <person name="Iarovenko S."/>
            <person name="Subramanian E."/>
            <person name="Araus A.J."/>
            <person name="Petzold A."/>
            <person name="Susuki M."/>
            <person name="Suzuki K.-i.T."/>
            <person name="Hayashi T."/>
            <person name="Toyoda A."/>
            <person name="Oliveira C."/>
            <person name="Osipova E."/>
            <person name="Leigh N.D."/>
            <person name="Simon A."/>
            <person name="Yun M.H."/>
        </authorList>
    </citation>
    <scope>NUCLEOTIDE SEQUENCE</scope>
    <source>
        <strain evidence="1">20211129_DDA</strain>
        <tissue evidence="1">Liver</tissue>
    </source>
</reference>
<gene>
    <name evidence="1" type="ORF">NDU88_001477</name>
</gene>
<comment type="caution">
    <text evidence="1">The sequence shown here is derived from an EMBL/GenBank/DDBJ whole genome shotgun (WGS) entry which is preliminary data.</text>
</comment>